<dbReference type="InterPro" id="IPR001753">
    <property type="entry name" value="Enoyl-CoA_hydra/iso"/>
</dbReference>
<name>A0AAD1YKJ9_9LAMI</name>
<comment type="similarity">
    <text evidence="4">Belongs to the enoyl-CoA hydratase/isomerase family.</text>
</comment>
<evidence type="ECO:0000256" key="6">
    <source>
        <dbReference type="ARBA" id="ARBA00023098"/>
    </source>
</evidence>
<evidence type="ECO:0000256" key="7">
    <source>
        <dbReference type="SAM" id="MobiDB-lite"/>
    </source>
</evidence>
<comment type="catalytic activity">
    <reaction evidence="1">
        <text>a (3Z)-enoyl-CoA = a 4-saturated (2E)-enoyl-CoA</text>
        <dbReference type="Rhea" id="RHEA:45900"/>
        <dbReference type="ChEBI" id="CHEBI:85097"/>
        <dbReference type="ChEBI" id="CHEBI:85489"/>
        <dbReference type="EC" id="5.3.3.8"/>
    </reaction>
</comment>
<evidence type="ECO:0000256" key="1">
    <source>
        <dbReference type="ARBA" id="ARBA00000452"/>
    </source>
</evidence>
<dbReference type="SUPFAM" id="SSF52096">
    <property type="entry name" value="ClpP/crotonase"/>
    <property type="match status" value="1"/>
</dbReference>
<comment type="catalytic activity">
    <reaction evidence="2">
        <text>a (3E)-enoyl-CoA = a 4-saturated (2E)-enoyl-CoA</text>
        <dbReference type="Rhea" id="RHEA:45228"/>
        <dbReference type="ChEBI" id="CHEBI:58521"/>
        <dbReference type="ChEBI" id="CHEBI:85097"/>
        <dbReference type="EC" id="5.3.3.8"/>
    </reaction>
</comment>
<evidence type="ECO:0000256" key="3">
    <source>
        <dbReference type="ARBA" id="ARBA00005005"/>
    </source>
</evidence>
<accession>A0AAD1YKJ9</accession>
<comment type="pathway">
    <text evidence="3">Lipid metabolism; fatty acid beta-oxidation.</text>
</comment>
<dbReference type="PANTHER" id="PTHR11941:SF84">
    <property type="entry name" value="ENOYL-COA DELTA ISOMERASE 1, PEROXISOMAL"/>
    <property type="match status" value="1"/>
</dbReference>
<dbReference type="GO" id="GO:0004165">
    <property type="term" value="F:delta(3)-delta(2)-enoyl-CoA isomerase activity"/>
    <property type="evidence" value="ECO:0007669"/>
    <property type="project" value="UniProtKB-EC"/>
</dbReference>
<dbReference type="Pfam" id="PF00378">
    <property type="entry name" value="ECH_1"/>
    <property type="match status" value="1"/>
</dbReference>
<evidence type="ECO:0000313" key="8">
    <source>
        <dbReference type="EMBL" id="CAI9753016.1"/>
    </source>
</evidence>
<keyword evidence="6" id="KW-0443">Lipid metabolism</keyword>
<dbReference type="InterPro" id="IPR029045">
    <property type="entry name" value="ClpP/crotonase-like_dom_sf"/>
</dbReference>
<organism evidence="8 9">
    <name type="scientific">Fraxinus pennsylvanica</name>
    <dbReference type="NCBI Taxonomy" id="56036"/>
    <lineage>
        <taxon>Eukaryota</taxon>
        <taxon>Viridiplantae</taxon>
        <taxon>Streptophyta</taxon>
        <taxon>Embryophyta</taxon>
        <taxon>Tracheophyta</taxon>
        <taxon>Spermatophyta</taxon>
        <taxon>Magnoliopsida</taxon>
        <taxon>eudicotyledons</taxon>
        <taxon>Gunneridae</taxon>
        <taxon>Pentapetalae</taxon>
        <taxon>asterids</taxon>
        <taxon>lamiids</taxon>
        <taxon>Lamiales</taxon>
        <taxon>Oleaceae</taxon>
        <taxon>Oleeae</taxon>
        <taxon>Fraxinus</taxon>
    </lineage>
</organism>
<dbReference type="AlphaFoldDB" id="A0AAD1YKJ9"/>
<dbReference type="Proteomes" id="UP000834106">
    <property type="component" value="Chromosome 1"/>
</dbReference>
<evidence type="ECO:0000256" key="4">
    <source>
        <dbReference type="ARBA" id="ARBA00005254"/>
    </source>
</evidence>
<proteinExistence type="inferred from homology"/>
<evidence type="ECO:0000256" key="2">
    <source>
        <dbReference type="ARBA" id="ARBA00000765"/>
    </source>
</evidence>
<feature type="region of interest" description="Disordered" evidence="7">
    <location>
        <begin position="235"/>
        <end position="331"/>
    </location>
</feature>
<dbReference type="EMBL" id="OU503036">
    <property type="protein sequence ID" value="CAI9753016.1"/>
    <property type="molecule type" value="Genomic_DNA"/>
</dbReference>
<dbReference type="FunFam" id="3.90.226.10:FF:000049">
    <property type="entry name" value="Enoyl-CoA delta isomerase 3"/>
    <property type="match status" value="1"/>
</dbReference>
<dbReference type="Gene3D" id="3.90.226.10">
    <property type="entry name" value="2-enoyl-CoA Hydratase, Chain A, domain 1"/>
    <property type="match status" value="1"/>
</dbReference>
<sequence>MCTLEKLDGLFIVTITGNDEHRLNPILIDSIRAALHRAKIESESMGPTALITTGHGKFFSNGYDLSWALSDPDPGQAQAQTRPKLMSKKLRCLVSDLTSLPMPTIAAVTGHASAAGFVLALSHDYIVMRKDRGFLYMSELDIRLKISSWFVQIVKSKIASPKVWREVILKASKINAEMAVEWGIVDSAHDSAEETVEAASRLGMELVKRNWDGKVYAENRKTLFVDVMAALSSDETVGDTDCNDSHKAVSKLRGRKLREATRSEGKKKKEQERGEGNLDEKGGIENGASDAEETGTGRKRKGNVKEVQRERNSGKIEESGGREKWERGKSEEKATIAELKENATVICTWKNLKLGFTEEQKVYPPIALALLQAIQHQNMMRDEEDKRKGENSLLMY</sequence>
<keyword evidence="9" id="KW-1185">Reference proteome</keyword>
<dbReference type="EC" id="5.3.3.8" evidence="5"/>
<feature type="compositionally biased region" description="Basic and acidic residues" evidence="7">
    <location>
        <begin position="303"/>
        <end position="331"/>
    </location>
</feature>
<evidence type="ECO:0000256" key="5">
    <source>
        <dbReference type="ARBA" id="ARBA00012064"/>
    </source>
</evidence>
<dbReference type="GO" id="GO:0005777">
    <property type="term" value="C:peroxisome"/>
    <property type="evidence" value="ECO:0007669"/>
    <property type="project" value="TreeGrafter"/>
</dbReference>
<dbReference type="PANTHER" id="PTHR11941">
    <property type="entry name" value="ENOYL-COA HYDRATASE-RELATED"/>
    <property type="match status" value="1"/>
</dbReference>
<gene>
    <name evidence="8" type="ORF">FPE_LOCUS447</name>
</gene>
<feature type="compositionally biased region" description="Basic and acidic residues" evidence="7">
    <location>
        <begin position="257"/>
        <end position="283"/>
    </location>
</feature>
<dbReference type="GO" id="GO:0006635">
    <property type="term" value="P:fatty acid beta-oxidation"/>
    <property type="evidence" value="ECO:0007669"/>
    <property type="project" value="TreeGrafter"/>
</dbReference>
<protein>
    <recommendedName>
        <fullName evidence="5">Delta(3)-Delta(2)-enoyl-CoA isomerase</fullName>
        <ecNumber evidence="5">5.3.3.8</ecNumber>
    </recommendedName>
</protein>
<reference evidence="8" key="1">
    <citation type="submission" date="2023-05" db="EMBL/GenBank/DDBJ databases">
        <authorList>
            <person name="Huff M."/>
        </authorList>
    </citation>
    <scope>NUCLEOTIDE SEQUENCE</scope>
</reference>
<evidence type="ECO:0000313" key="9">
    <source>
        <dbReference type="Proteomes" id="UP000834106"/>
    </source>
</evidence>
<dbReference type="CDD" id="cd06558">
    <property type="entry name" value="crotonase-like"/>
    <property type="match status" value="1"/>
</dbReference>